<feature type="non-terminal residue" evidence="1">
    <location>
        <position position="1"/>
    </location>
</feature>
<proteinExistence type="predicted"/>
<dbReference type="OrthoDB" id="10250396at2759"/>
<protein>
    <submittedName>
        <fullName evidence="1">4-hydroxybutyrate coenzyme A transferase</fullName>
    </submittedName>
</protein>
<keyword evidence="1" id="KW-0808">Transferase</keyword>
<name>A0A6S7IG33_PARCT</name>
<evidence type="ECO:0000313" key="1">
    <source>
        <dbReference type="EMBL" id="CAB4015250.1"/>
    </source>
</evidence>
<reference evidence="1" key="1">
    <citation type="submission" date="2020-04" db="EMBL/GenBank/DDBJ databases">
        <authorList>
            <person name="Alioto T."/>
            <person name="Alioto T."/>
            <person name="Gomez Garrido J."/>
        </authorList>
    </citation>
    <scope>NUCLEOTIDE SEQUENCE</scope>
    <source>
        <strain evidence="1">A484AB</strain>
    </source>
</reference>
<dbReference type="Proteomes" id="UP001152795">
    <property type="component" value="Unassembled WGS sequence"/>
</dbReference>
<evidence type="ECO:0000313" key="2">
    <source>
        <dbReference type="Proteomes" id="UP001152795"/>
    </source>
</evidence>
<comment type="caution">
    <text evidence="1">The sequence shown here is derived from an EMBL/GenBank/DDBJ whole genome shotgun (WGS) entry which is preliminary data.</text>
</comment>
<keyword evidence="2" id="KW-1185">Reference proteome</keyword>
<dbReference type="EMBL" id="CACRXK020008643">
    <property type="protein sequence ID" value="CAB4015250.1"/>
    <property type="molecule type" value="Genomic_DNA"/>
</dbReference>
<sequence length="95" mass="10202">LAKSIQSLAINIEENSSNTSVSISAILPTKESQINDRVFIQGAAATPLPLIKAMAEHGKSAGLTNVEVIHIHTDGKAEYASKEYEGNYKYCLAIL</sequence>
<dbReference type="AlphaFoldDB" id="A0A6S7IG33"/>
<accession>A0A6S7IG33</accession>
<gene>
    <name evidence="1" type="ORF">PACLA_8A088570</name>
</gene>
<dbReference type="Gene3D" id="3.40.1080.10">
    <property type="entry name" value="Glutaconate Coenzyme A-transferase"/>
    <property type="match status" value="1"/>
</dbReference>
<organism evidence="1 2">
    <name type="scientific">Paramuricea clavata</name>
    <name type="common">Red gorgonian</name>
    <name type="synonym">Violescent sea-whip</name>
    <dbReference type="NCBI Taxonomy" id="317549"/>
    <lineage>
        <taxon>Eukaryota</taxon>
        <taxon>Metazoa</taxon>
        <taxon>Cnidaria</taxon>
        <taxon>Anthozoa</taxon>
        <taxon>Octocorallia</taxon>
        <taxon>Malacalcyonacea</taxon>
        <taxon>Plexauridae</taxon>
        <taxon>Paramuricea</taxon>
    </lineage>
</organism>
<dbReference type="GO" id="GO:0016740">
    <property type="term" value="F:transferase activity"/>
    <property type="evidence" value="ECO:0007669"/>
    <property type="project" value="UniProtKB-KW"/>
</dbReference>